<comment type="caution">
    <text evidence="2">The sequence shown here is derived from an EMBL/GenBank/DDBJ whole genome shotgun (WGS) entry which is preliminary data.</text>
</comment>
<organism evidence="2 3">
    <name type="scientific">Pleurodeles waltl</name>
    <name type="common">Iberian ribbed newt</name>
    <dbReference type="NCBI Taxonomy" id="8319"/>
    <lineage>
        <taxon>Eukaryota</taxon>
        <taxon>Metazoa</taxon>
        <taxon>Chordata</taxon>
        <taxon>Craniata</taxon>
        <taxon>Vertebrata</taxon>
        <taxon>Euteleostomi</taxon>
        <taxon>Amphibia</taxon>
        <taxon>Batrachia</taxon>
        <taxon>Caudata</taxon>
        <taxon>Salamandroidea</taxon>
        <taxon>Salamandridae</taxon>
        <taxon>Pleurodelinae</taxon>
        <taxon>Pleurodeles</taxon>
    </lineage>
</organism>
<dbReference type="PANTHER" id="PTHR46888">
    <property type="entry name" value="ZINC KNUCKLE DOMAINCONTAINING PROTEIN-RELATED"/>
    <property type="match status" value="1"/>
</dbReference>
<dbReference type="SUPFAM" id="SSF50630">
    <property type="entry name" value="Acid proteases"/>
    <property type="match status" value="1"/>
</dbReference>
<feature type="region of interest" description="Disordered" evidence="1">
    <location>
        <begin position="1"/>
        <end position="68"/>
    </location>
</feature>
<feature type="region of interest" description="Disordered" evidence="1">
    <location>
        <begin position="84"/>
        <end position="122"/>
    </location>
</feature>
<dbReference type="PANTHER" id="PTHR46888:SF1">
    <property type="entry name" value="RIBONUCLEASE H"/>
    <property type="match status" value="1"/>
</dbReference>
<feature type="compositionally biased region" description="Polar residues" evidence="1">
    <location>
        <begin position="57"/>
        <end position="68"/>
    </location>
</feature>
<gene>
    <name evidence="2" type="ORF">NDU88_007910</name>
</gene>
<keyword evidence="3" id="KW-1185">Reference proteome</keyword>
<dbReference type="AlphaFoldDB" id="A0AAV7U2Y3"/>
<protein>
    <recommendedName>
        <fullName evidence="4">Peptidase A2 domain-containing protein</fullName>
    </recommendedName>
</protein>
<dbReference type="Proteomes" id="UP001066276">
    <property type="component" value="Chromosome 3_2"/>
</dbReference>
<dbReference type="Gene3D" id="2.40.70.10">
    <property type="entry name" value="Acid Proteases"/>
    <property type="match status" value="1"/>
</dbReference>
<dbReference type="InterPro" id="IPR021109">
    <property type="entry name" value="Peptidase_aspartic_dom_sf"/>
</dbReference>
<proteinExistence type="predicted"/>
<evidence type="ECO:0000256" key="1">
    <source>
        <dbReference type="SAM" id="MobiDB-lite"/>
    </source>
</evidence>
<feature type="compositionally biased region" description="Basic and acidic residues" evidence="1">
    <location>
        <begin position="27"/>
        <end position="43"/>
    </location>
</feature>
<evidence type="ECO:0000313" key="2">
    <source>
        <dbReference type="EMBL" id="KAJ1182729.1"/>
    </source>
</evidence>
<feature type="compositionally biased region" description="Low complexity" evidence="1">
    <location>
        <begin position="98"/>
        <end position="112"/>
    </location>
</feature>
<evidence type="ECO:0008006" key="4">
    <source>
        <dbReference type="Google" id="ProtNLM"/>
    </source>
</evidence>
<name>A0AAV7U2Y3_PLEWA</name>
<accession>A0AAV7U2Y3</accession>
<evidence type="ECO:0000313" key="3">
    <source>
        <dbReference type="Proteomes" id="UP001066276"/>
    </source>
</evidence>
<sequence length="308" mass="32897">MALAGVKIFGAKLRRRSFASKSINMAHGEKSQDKHGDKGKTKDPSSNPKHSSGGGDKTNSSYSSSQPTHIKKPWCFVCKNRGHRPGDKSCLGKPPEPTTTNTSRSSAPSSSGTSGGTAGNSQAKGVVGFTYGSIVETGVVSPKTVSISGVEAQAYRDTGASITLVTENLVPPEQHIIGQQYKIIDVHNSTKFLPLAIVQLSWGGVTGPKQVVVSPSLPVDCLLGNDLEASGWADVEFYTHAAMLGIPEELFPLISTEMKKQRREDGLRTQDPSPTTGTLVRKSTLVALLMLVFLAEFPYHDFCALWGI</sequence>
<dbReference type="EMBL" id="JANPWB010000006">
    <property type="protein sequence ID" value="KAJ1182729.1"/>
    <property type="molecule type" value="Genomic_DNA"/>
</dbReference>
<reference evidence="2" key="1">
    <citation type="journal article" date="2022" name="bioRxiv">
        <title>Sequencing and chromosome-scale assembly of the giantPleurodeles waltlgenome.</title>
        <authorList>
            <person name="Brown T."/>
            <person name="Elewa A."/>
            <person name="Iarovenko S."/>
            <person name="Subramanian E."/>
            <person name="Araus A.J."/>
            <person name="Petzold A."/>
            <person name="Susuki M."/>
            <person name="Suzuki K.-i.T."/>
            <person name="Hayashi T."/>
            <person name="Toyoda A."/>
            <person name="Oliveira C."/>
            <person name="Osipova E."/>
            <person name="Leigh N.D."/>
            <person name="Simon A."/>
            <person name="Yun M.H."/>
        </authorList>
    </citation>
    <scope>NUCLEOTIDE SEQUENCE</scope>
    <source>
        <strain evidence="2">20211129_DDA</strain>
        <tissue evidence="2">Liver</tissue>
    </source>
</reference>